<feature type="transmembrane region" description="Helical" evidence="1">
    <location>
        <begin position="101"/>
        <end position="120"/>
    </location>
</feature>
<dbReference type="Proteomes" id="UP000775129">
    <property type="component" value="Unassembled WGS sequence"/>
</dbReference>
<dbReference type="AlphaFoldDB" id="A0A921GM70"/>
<proteinExistence type="predicted"/>
<organism evidence="2 3">
    <name type="scientific">Brachybacterium paraconglomeratum</name>
    <dbReference type="NCBI Taxonomy" id="173362"/>
    <lineage>
        <taxon>Bacteria</taxon>
        <taxon>Bacillati</taxon>
        <taxon>Actinomycetota</taxon>
        <taxon>Actinomycetes</taxon>
        <taxon>Micrococcales</taxon>
        <taxon>Dermabacteraceae</taxon>
        <taxon>Brachybacterium</taxon>
    </lineage>
</organism>
<feature type="transmembrane region" description="Helical" evidence="1">
    <location>
        <begin position="44"/>
        <end position="65"/>
    </location>
</feature>
<accession>A0A921GM70</accession>
<feature type="transmembrane region" description="Helical" evidence="1">
    <location>
        <begin position="77"/>
        <end position="95"/>
    </location>
</feature>
<keyword evidence="1" id="KW-0812">Transmembrane</keyword>
<evidence type="ECO:0000313" key="2">
    <source>
        <dbReference type="EMBL" id="HJF49350.1"/>
    </source>
</evidence>
<evidence type="ECO:0000256" key="1">
    <source>
        <dbReference type="SAM" id="Phobius"/>
    </source>
</evidence>
<gene>
    <name evidence="2" type="ORF">K8W24_06065</name>
</gene>
<feature type="transmembrane region" description="Helical" evidence="1">
    <location>
        <begin position="12"/>
        <end position="32"/>
    </location>
</feature>
<keyword evidence="1" id="KW-1133">Transmembrane helix</keyword>
<reference evidence="2" key="1">
    <citation type="journal article" date="2021" name="PeerJ">
        <title>Extensive microbial diversity within the chicken gut microbiome revealed by metagenomics and culture.</title>
        <authorList>
            <person name="Gilroy R."/>
            <person name="Ravi A."/>
            <person name="Getino M."/>
            <person name="Pursley I."/>
            <person name="Horton D.L."/>
            <person name="Alikhan N.F."/>
            <person name="Baker D."/>
            <person name="Gharbi K."/>
            <person name="Hall N."/>
            <person name="Watson M."/>
            <person name="Adriaenssens E.M."/>
            <person name="Foster-Nyarko E."/>
            <person name="Jarju S."/>
            <person name="Secka A."/>
            <person name="Antonio M."/>
            <person name="Oren A."/>
            <person name="Chaudhuri R.R."/>
            <person name="La Ragione R."/>
            <person name="Hildebrand F."/>
            <person name="Pallen M.J."/>
        </authorList>
    </citation>
    <scope>NUCLEOTIDE SEQUENCE</scope>
    <source>
        <strain evidence="2">1647</strain>
    </source>
</reference>
<dbReference type="EMBL" id="DYWO01000178">
    <property type="protein sequence ID" value="HJF49350.1"/>
    <property type="molecule type" value="Genomic_DNA"/>
</dbReference>
<comment type="caution">
    <text evidence="2">The sequence shown here is derived from an EMBL/GenBank/DDBJ whole genome shotgun (WGS) entry which is preliminary data.</text>
</comment>
<protein>
    <submittedName>
        <fullName evidence="2">Uncharacterized protein</fullName>
    </submittedName>
</protein>
<reference evidence="2" key="2">
    <citation type="submission" date="2021-09" db="EMBL/GenBank/DDBJ databases">
        <authorList>
            <person name="Gilroy R."/>
        </authorList>
    </citation>
    <scope>NUCLEOTIDE SEQUENCE</scope>
    <source>
        <strain evidence="2">1647</strain>
    </source>
</reference>
<feature type="non-terminal residue" evidence="2">
    <location>
        <position position="171"/>
    </location>
</feature>
<sequence>MAADPRRRARRPGPLDLAFLAVIVAFALWASITTVLTDRPLVEARVYLAVPAVLAGSVLLGRLAAHGADARSAAVRAATVLLCPAGLCLLAAGILDSSLYANAQAAAGVQIAALAALLLTSTLRRGAGDRPLGALPAASVLPTASLVLTALAAGLGLALAVRAQAGLMLVL</sequence>
<feature type="transmembrane region" description="Helical" evidence="1">
    <location>
        <begin position="132"/>
        <end position="161"/>
    </location>
</feature>
<name>A0A921GM70_9MICO</name>
<evidence type="ECO:0000313" key="3">
    <source>
        <dbReference type="Proteomes" id="UP000775129"/>
    </source>
</evidence>
<keyword evidence="1" id="KW-0472">Membrane</keyword>